<dbReference type="Gene3D" id="3.30.710.10">
    <property type="entry name" value="Potassium Channel Kv1.1, Chain A"/>
    <property type="match status" value="1"/>
</dbReference>
<dbReference type="InterPro" id="IPR020472">
    <property type="entry name" value="WD40_PAC1"/>
</dbReference>
<evidence type="ECO:0000256" key="3">
    <source>
        <dbReference type="PROSITE-ProRule" id="PRU00221"/>
    </source>
</evidence>
<dbReference type="Gene3D" id="2.130.10.10">
    <property type="entry name" value="YVTN repeat-like/Quinoprotein amine dehydrogenase"/>
    <property type="match status" value="3"/>
</dbReference>
<keyword evidence="2" id="KW-0677">Repeat</keyword>
<dbReference type="InterPro" id="IPR015943">
    <property type="entry name" value="WD40/YVTN_repeat-like_dom_sf"/>
</dbReference>
<organism evidence="6">
    <name type="scientific">Aplanochytrium stocchinoi</name>
    <dbReference type="NCBI Taxonomy" id="215587"/>
    <lineage>
        <taxon>Eukaryota</taxon>
        <taxon>Sar</taxon>
        <taxon>Stramenopiles</taxon>
        <taxon>Bigyra</taxon>
        <taxon>Labyrinthulomycetes</taxon>
        <taxon>Thraustochytrida</taxon>
        <taxon>Thraustochytriidae</taxon>
        <taxon>Aplanochytrium</taxon>
    </lineage>
</organism>
<gene>
    <name evidence="6" type="ORF">ASTO00021_LOCUS9724</name>
</gene>
<accession>A0A7S3LSF2</accession>
<dbReference type="PANTHER" id="PTHR19848:SF8">
    <property type="entry name" value="F-BOX AND WD REPEAT DOMAIN CONTAINING 7"/>
    <property type="match status" value="1"/>
</dbReference>
<evidence type="ECO:0000256" key="2">
    <source>
        <dbReference type="ARBA" id="ARBA00022737"/>
    </source>
</evidence>
<dbReference type="PROSITE" id="PS00678">
    <property type="entry name" value="WD_REPEATS_1"/>
    <property type="match status" value="1"/>
</dbReference>
<dbReference type="CDD" id="cd00200">
    <property type="entry name" value="WD40"/>
    <property type="match status" value="1"/>
</dbReference>
<dbReference type="AlphaFoldDB" id="A0A7S3LSF2"/>
<feature type="compositionally biased region" description="Low complexity" evidence="4">
    <location>
        <begin position="147"/>
        <end position="162"/>
    </location>
</feature>
<evidence type="ECO:0000259" key="5">
    <source>
        <dbReference type="SMART" id="SM00875"/>
    </source>
</evidence>
<feature type="region of interest" description="Disordered" evidence="4">
    <location>
        <begin position="113"/>
        <end position="162"/>
    </location>
</feature>
<feature type="compositionally biased region" description="Basic and acidic residues" evidence="4">
    <location>
        <begin position="75"/>
        <end position="87"/>
    </location>
</feature>
<protein>
    <recommendedName>
        <fullName evidence="5">BACK domain-containing protein</fullName>
    </recommendedName>
</protein>
<dbReference type="InterPro" id="IPR011705">
    <property type="entry name" value="BACK"/>
</dbReference>
<feature type="domain" description="BACK" evidence="5">
    <location>
        <begin position="359"/>
        <end position="480"/>
    </location>
</feature>
<feature type="compositionally biased region" description="Low complexity" evidence="4">
    <location>
        <begin position="119"/>
        <end position="128"/>
    </location>
</feature>
<evidence type="ECO:0000313" key="6">
    <source>
        <dbReference type="EMBL" id="CAE0439528.1"/>
    </source>
</evidence>
<feature type="compositionally biased region" description="Low complexity" evidence="4">
    <location>
        <begin position="1"/>
        <end position="12"/>
    </location>
</feature>
<dbReference type="CDD" id="cd14733">
    <property type="entry name" value="BACK"/>
    <property type="match status" value="1"/>
</dbReference>
<dbReference type="Pfam" id="PF07707">
    <property type="entry name" value="BACK"/>
    <property type="match status" value="1"/>
</dbReference>
<dbReference type="PRINTS" id="PR00320">
    <property type="entry name" value="GPROTEINBRPT"/>
</dbReference>
<feature type="region of interest" description="Disordered" evidence="4">
    <location>
        <begin position="1"/>
        <end position="89"/>
    </location>
</feature>
<dbReference type="PANTHER" id="PTHR19848">
    <property type="entry name" value="WD40 REPEAT PROTEIN"/>
    <property type="match status" value="1"/>
</dbReference>
<dbReference type="InterPro" id="IPR001680">
    <property type="entry name" value="WD40_rpt"/>
</dbReference>
<feature type="repeat" description="WD" evidence="3">
    <location>
        <begin position="629"/>
        <end position="669"/>
    </location>
</feature>
<feature type="repeat" description="WD" evidence="3">
    <location>
        <begin position="548"/>
        <end position="578"/>
    </location>
</feature>
<feature type="repeat" description="WD" evidence="3">
    <location>
        <begin position="793"/>
        <end position="824"/>
    </location>
</feature>
<dbReference type="SUPFAM" id="SSF50978">
    <property type="entry name" value="WD40 repeat-like"/>
    <property type="match status" value="1"/>
</dbReference>
<evidence type="ECO:0000256" key="4">
    <source>
        <dbReference type="SAM" id="MobiDB-lite"/>
    </source>
</evidence>
<feature type="compositionally biased region" description="Basic and acidic residues" evidence="4">
    <location>
        <begin position="259"/>
        <end position="268"/>
    </location>
</feature>
<dbReference type="PROSITE" id="PS50082">
    <property type="entry name" value="WD_REPEATS_2"/>
    <property type="match status" value="6"/>
</dbReference>
<dbReference type="SUPFAM" id="SSF54695">
    <property type="entry name" value="POZ domain"/>
    <property type="match status" value="1"/>
</dbReference>
<dbReference type="InterPro" id="IPR019775">
    <property type="entry name" value="WD40_repeat_CS"/>
</dbReference>
<dbReference type="InterPro" id="IPR011333">
    <property type="entry name" value="SKP1/BTB/POZ_sf"/>
</dbReference>
<dbReference type="PROSITE" id="PS50294">
    <property type="entry name" value="WD_REPEATS_REGION"/>
    <property type="match status" value="6"/>
</dbReference>
<feature type="compositionally biased region" description="Low complexity" evidence="4">
    <location>
        <begin position="20"/>
        <end position="29"/>
    </location>
</feature>
<reference evidence="6" key="1">
    <citation type="submission" date="2021-01" db="EMBL/GenBank/DDBJ databases">
        <authorList>
            <person name="Corre E."/>
            <person name="Pelletier E."/>
            <person name="Niang G."/>
            <person name="Scheremetjew M."/>
            <person name="Finn R."/>
            <person name="Kale V."/>
            <person name="Holt S."/>
            <person name="Cochrane G."/>
            <person name="Meng A."/>
            <person name="Brown T."/>
            <person name="Cohen L."/>
        </authorList>
    </citation>
    <scope>NUCLEOTIDE SEQUENCE</scope>
    <source>
        <strain evidence="6">GSBS06</strain>
    </source>
</reference>
<proteinExistence type="predicted"/>
<sequence>MTTISPGSVSGLKGSGSDSGTGTSSSSNTQLGIKRQRVTGTEGAGYHSRSQNPQFHGQMMVGPGLVQGVDGDMSPLDHSRSHSERKNSLTSLDLDATDLDISKLASTLHFGEENSLFGPSSSSSPNSPRNQANIRSSVPVVPGISGRRNNNNTNRRSIYRPNNETLTTTNHLLILSESLEEMARKGEWCDLELSVAKVKSSKSSSSSSGTSTKRAVVKLHSIVAVASSQRLKQLLTDIKKGVIKQKPAAEHSKNKKVKKEPNSTDTKVKQEANTIAAIYDPVLLPPYPDKPGIVRLEFHDTCVDVESMNALRTYMYMGILAVSMDTVLGLLDASNYLDIKGSKKLCVDHLKGHVDIKNVLKVLTAAHNYSINRLKQTALEFIDQEFENVVLEPYWLELDVEILKMLISRDTLCVRAEASIFIAVSNWAQAGMTTDSGKSVSGSEAGDSQSERIKVFENMISEPGLIRLSNMSREELIQVSQTQVVSNSGELRRALYDEAMSRVNQTEGQSKPKRLRNYTANHLSNPEFAGNSMRRYPIYDLKKCEATLHGHSRAVCAIAVCGNDVLSGSGDGTIRVWSSTNNWECYKVLKGHSNSIVALKVYQDKLLSASPDKTICVWEVGTWKHDRVLTGHRSAVCALSICYNDKLCSGSDDGQLKVWNCRTWALERTIQAHSHVIWSLASCREFIISGSSDTTIRVWDSNNWRFIVTLDQHRDEVQALAVSEDTTELYSGSDDGMICVWNTYTWECVRTLDSNKRAILSLCVYGPNKIVSGLGNGVVKVWNSNPLTSDGALTEHTSCVMAVAVFNGKVVSASYDKTVKVWGP</sequence>
<evidence type="ECO:0000256" key="1">
    <source>
        <dbReference type="ARBA" id="ARBA00022574"/>
    </source>
</evidence>
<dbReference type="EMBL" id="HBIN01012898">
    <property type="protein sequence ID" value="CAE0439528.1"/>
    <property type="molecule type" value="Transcribed_RNA"/>
</dbReference>
<feature type="repeat" description="WD" evidence="3">
    <location>
        <begin position="670"/>
        <end position="709"/>
    </location>
</feature>
<dbReference type="Pfam" id="PF00400">
    <property type="entry name" value="WD40"/>
    <property type="match status" value="6"/>
</dbReference>
<dbReference type="Gene3D" id="1.25.40.420">
    <property type="match status" value="1"/>
</dbReference>
<dbReference type="SMART" id="SM00875">
    <property type="entry name" value="BACK"/>
    <property type="match status" value="1"/>
</dbReference>
<feature type="repeat" description="WD" evidence="3">
    <location>
        <begin position="589"/>
        <end position="620"/>
    </location>
</feature>
<feature type="region of interest" description="Disordered" evidence="4">
    <location>
        <begin position="245"/>
        <end position="268"/>
    </location>
</feature>
<dbReference type="InterPro" id="IPR036322">
    <property type="entry name" value="WD40_repeat_dom_sf"/>
</dbReference>
<feature type="repeat" description="WD" evidence="3">
    <location>
        <begin position="710"/>
        <end position="751"/>
    </location>
</feature>
<dbReference type="SMART" id="SM00320">
    <property type="entry name" value="WD40"/>
    <property type="match status" value="7"/>
</dbReference>
<keyword evidence="1 3" id="KW-0853">WD repeat</keyword>
<name>A0A7S3LSF2_9STRA</name>